<dbReference type="Pfam" id="PF01361">
    <property type="entry name" value="Tautomerase"/>
    <property type="match status" value="1"/>
</dbReference>
<reference evidence="4 5" key="1">
    <citation type="journal article" date="2018" name="Genet. Mol. Biol.">
        <title>The genome sequence of Dyella jiangningensis FCAV SCS01 from a lignocellulose-decomposing microbial consortium metagenome reveals potential for biotechnological applications.</title>
        <authorList>
            <person name="Desiderato J.G."/>
            <person name="Alvarenga D.O."/>
            <person name="Constancio M.T.L."/>
            <person name="Alves L.M.C."/>
            <person name="Varani A.M."/>
        </authorList>
    </citation>
    <scope>NUCLEOTIDE SEQUENCE [LARGE SCALE GENOMIC DNA]</scope>
    <source>
        <strain evidence="4 5">FCAV SCS01</strain>
    </source>
</reference>
<dbReference type="Gene3D" id="3.30.429.10">
    <property type="entry name" value="Macrophage Migration Inhibitory Factor"/>
    <property type="match status" value="1"/>
</dbReference>
<dbReference type="PIRSF" id="PIRSF037799">
    <property type="entry name" value="Tautomer_YdcE_prd"/>
    <property type="match status" value="1"/>
</dbReference>
<dbReference type="Proteomes" id="UP000248926">
    <property type="component" value="Unassembled WGS sequence"/>
</dbReference>
<dbReference type="InterPro" id="IPR014347">
    <property type="entry name" value="Tautomerase/MIF_sf"/>
</dbReference>
<evidence type="ECO:0000259" key="3">
    <source>
        <dbReference type="Pfam" id="PF01361"/>
    </source>
</evidence>
<evidence type="ECO:0000256" key="1">
    <source>
        <dbReference type="ARBA" id="ARBA00023235"/>
    </source>
</evidence>
<evidence type="ECO:0000313" key="5">
    <source>
        <dbReference type="Proteomes" id="UP000248926"/>
    </source>
</evidence>
<proteinExistence type="predicted"/>
<protein>
    <submittedName>
        <fullName evidence="4">4-oxalocrotonate tautomerase</fullName>
    </submittedName>
</protein>
<gene>
    <name evidence="4" type="ORF">CA260_00400</name>
</gene>
<dbReference type="SUPFAM" id="SSF55331">
    <property type="entry name" value="Tautomerase/MIF"/>
    <property type="match status" value="1"/>
</dbReference>
<dbReference type="InterPro" id="IPR004370">
    <property type="entry name" value="4-OT-like_dom"/>
</dbReference>
<dbReference type="RefSeq" id="WP_111980519.1">
    <property type="nucleotide sequence ID" value="NZ_NFZS01000001.1"/>
</dbReference>
<keyword evidence="5" id="KW-1185">Reference proteome</keyword>
<dbReference type="InterPro" id="IPR017284">
    <property type="entry name" value="Tautomerase_PptA"/>
</dbReference>
<dbReference type="EMBL" id="NFZS01000001">
    <property type="protein sequence ID" value="RAO76437.1"/>
    <property type="molecule type" value="Genomic_DNA"/>
</dbReference>
<dbReference type="GO" id="GO:0005737">
    <property type="term" value="C:cytoplasm"/>
    <property type="evidence" value="ECO:0007669"/>
    <property type="project" value="InterPro"/>
</dbReference>
<sequence length="75" mass="8653">MPHIIVKAWPGKTEEQKRELTRRITQDVMDVLAYNEDAVSVAFVEVAPDQWAEQVYGPDIKAQWDALYKKPGYSM</sequence>
<evidence type="ECO:0000313" key="4">
    <source>
        <dbReference type="EMBL" id="RAO76437.1"/>
    </source>
</evidence>
<organism evidence="4 5">
    <name type="scientific">Dyella jiangningensis</name>
    <dbReference type="NCBI Taxonomy" id="1379159"/>
    <lineage>
        <taxon>Bacteria</taxon>
        <taxon>Pseudomonadati</taxon>
        <taxon>Pseudomonadota</taxon>
        <taxon>Gammaproteobacteria</taxon>
        <taxon>Lysobacterales</taxon>
        <taxon>Rhodanobacteraceae</taxon>
        <taxon>Dyella</taxon>
    </lineage>
</organism>
<keyword evidence="1" id="KW-0413">Isomerase</keyword>
<accession>A0A328P2P8</accession>
<feature type="domain" description="4-oxalocrotonate tautomerase-like" evidence="3">
    <location>
        <begin position="2"/>
        <end position="52"/>
    </location>
</feature>
<feature type="active site" description="Proton acceptor; via imino nitrogen" evidence="2">
    <location>
        <position position="2"/>
    </location>
</feature>
<name>A0A328P2P8_9GAMM</name>
<dbReference type="OrthoDB" id="8098375at2"/>
<comment type="caution">
    <text evidence="4">The sequence shown here is derived from an EMBL/GenBank/DDBJ whole genome shotgun (WGS) entry which is preliminary data.</text>
</comment>
<dbReference type="AlphaFoldDB" id="A0A328P2P8"/>
<dbReference type="GO" id="GO:0016862">
    <property type="term" value="F:intramolecular oxidoreductase activity, interconverting keto- and enol-groups"/>
    <property type="evidence" value="ECO:0007669"/>
    <property type="project" value="InterPro"/>
</dbReference>
<evidence type="ECO:0000256" key="2">
    <source>
        <dbReference type="PIRSR" id="PIRSR037799-1"/>
    </source>
</evidence>